<sequence>MNQITEPTGKSPALKDVTVLVVEDNVSNFVLIARMLGYLGIHCEWKTSGYEVVEYADTLHRLDLILMDIRLPYEDGYGALKKIRNSERLKSTPIVAVTAEASPEQIKKARAAGFNGFLGKPLDPDRFPEQIRRILAGDSVWELQ</sequence>
<evidence type="ECO:0000313" key="5">
    <source>
        <dbReference type="Proteomes" id="UP000614469"/>
    </source>
</evidence>
<dbReference type="SMART" id="SM00448">
    <property type="entry name" value="REC"/>
    <property type="match status" value="1"/>
</dbReference>
<comment type="caution">
    <text evidence="4">The sequence shown here is derived from an EMBL/GenBank/DDBJ whole genome shotgun (WGS) entry which is preliminary data.</text>
</comment>
<feature type="modified residue" description="4-aspartylphosphate" evidence="2">
    <location>
        <position position="68"/>
    </location>
</feature>
<dbReference type="AlphaFoldDB" id="A0A8J6NJN7"/>
<dbReference type="InterPro" id="IPR011006">
    <property type="entry name" value="CheY-like_superfamily"/>
</dbReference>
<dbReference type="GO" id="GO:0000160">
    <property type="term" value="P:phosphorelay signal transduction system"/>
    <property type="evidence" value="ECO:0007669"/>
    <property type="project" value="InterPro"/>
</dbReference>
<accession>A0A8J6NJN7</accession>
<dbReference type="Gene3D" id="3.40.50.2300">
    <property type="match status" value="1"/>
</dbReference>
<organism evidence="4 5">
    <name type="scientific">Candidatus Desulfolinea nitratireducens</name>
    <dbReference type="NCBI Taxonomy" id="2841698"/>
    <lineage>
        <taxon>Bacteria</taxon>
        <taxon>Bacillati</taxon>
        <taxon>Chloroflexota</taxon>
        <taxon>Anaerolineae</taxon>
        <taxon>Anaerolineales</taxon>
        <taxon>Anaerolineales incertae sedis</taxon>
        <taxon>Candidatus Desulfolinea</taxon>
    </lineage>
</organism>
<evidence type="ECO:0000256" key="2">
    <source>
        <dbReference type="PROSITE-ProRule" id="PRU00169"/>
    </source>
</evidence>
<dbReference type="Proteomes" id="UP000614469">
    <property type="component" value="Unassembled WGS sequence"/>
</dbReference>
<dbReference type="PANTHER" id="PTHR43719:SF28">
    <property type="entry name" value="PEROXIDE STRESS-ACTIVATED HISTIDINE KINASE MAK1-RELATED"/>
    <property type="match status" value="1"/>
</dbReference>
<dbReference type="CDD" id="cd17546">
    <property type="entry name" value="REC_hyHK_CKI1_RcsC-like"/>
    <property type="match status" value="1"/>
</dbReference>
<feature type="domain" description="Response regulatory" evidence="3">
    <location>
        <begin position="18"/>
        <end position="135"/>
    </location>
</feature>
<proteinExistence type="predicted"/>
<reference evidence="4 5" key="1">
    <citation type="submission" date="2020-08" db="EMBL/GenBank/DDBJ databases">
        <title>Bridging the membrane lipid divide: bacteria of the FCB group superphylum have the potential to synthesize archaeal ether lipids.</title>
        <authorList>
            <person name="Villanueva L."/>
            <person name="Von Meijenfeldt F.A.B."/>
            <person name="Westbye A.B."/>
            <person name="Yadav S."/>
            <person name="Hopmans E.C."/>
            <person name="Dutilh B.E."/>
            <person name="Sinninghe Damste J.S."/>
        </authorList>
    </citation>
    <scope>NUCLEOTIDE SEQUENCE [LARGE SCALE GENOMIC DNA]</scope>
    <source>
        <strain evidence="4">NIOZ-UU36</strain>
    </source>
</reference>
<dbReference type="InterPro" id="IPR001789">
    <property type="entry name" value="Sig_transdc_resp-reg_receiver"/>
</dbReference>
<dbReference type="PANTHER" id="PTHR43719">
    <property type="entry name" value="TWO-COMPONENT HISTIDINE KINASE"/>
    <property type="match status" value="1"/>
</dbReference>
<name>A0A8J6NJN7_9CHLR</name>
<evidence type="ECO:0000259" key="3">
    <source>
        <dbReference type="PROSITE" id="PS50110"/>
    </source>
</evidence>
<evidence type="ECO:0000313" key="4">
    <source>
        <dbReference type="EMBL" id="MBC8335057.1"/>
    </source>
</evidence>
<dbReference type="EMBL" id="JACNJN010000089">
    <property type="protein sequence ID" value="MBC8335057.1"/>
    <property type="molecule type" value="Genomic_DNA"/>
</dbReference>
<dbReference type="InterPro" id="IPR050956">
    <property type="entry name" value="2C_system_His_kinase"/>
</dbReference>
<dbReference type="SUPFAM" id="SSF52172">
    <property type="entry name" value="CheY-like"/>
    <property type="match status" value="1"/>
</dbReference>
<keyword evidence="1 2" id="KW-0597">Phosphoprotein</keyword>
<gene>
    <name evidence="4" type="ORF">H8E29_07325</name>
</gene>
<dbReference type="Pfam" id="PF00072">
    <property type="entry name" value="Response_reg"/>
    <property type="match status" value="1"/>
</dbReference>
<protein>
    <submittedName>
        <fullName evidence="4">Response regulator</fullName>
    </submittedName>
</protein>
<dbReference type="PROSITE" id="PS50110">
    <property type="entry name" value="RESPONSE_REGULATORY"/>
    <property type="match status" value="1"/>
</dbReference>
<evidence type="ECO:0000256" key="1">
    <source>
        <dbReference type="ARBA" id="ARBA00022553"/>
    </source>
</evidence>